<evidence type="ECO:0008006" key="3">
    <source>
        <dbReference type="Google" id="ProtNLM"/>
    </source>
</evidence>
<reference evidence="1 2" key="1">
    <citation type="journal article" date="2016" name="Nat. Commun.">
        <title>Thousands of microbial genomes shed light on interconnected biogeochemical processes in an aquifer system.</title>
        <authorList>
            <person name="Anantharaman K."/>
            <person name="Brown C.T."/>
            <person name="Hug L.A."/>
            <person name="Sharon I."/>
            <person name="Castelle C.J."/>
            <person name="Probst A.J."/>
            <person name="Thomas B.C."/>
            <person name="Singh A."/>
            <person name="Wilkins M.J."/>
            <person name="Karaoz U."/>
            <person name="Brodie E.L."/>
            <person name="Williams K.H."/>
            <person name="Hubbard S.S."/>
            <person name="Banfield J.F."/>
        </authorList>
    </citation>
    <scope>NUCLEOTIDE SEQUENCE [LARGE SCALE GENOMIC DNA]</scope>
</reference>
<dbReference type="Pfam" id="PF10122">
    <property type="entry name" value="Zn_ribbon_Com"/>
    <property type="match status" value="1"/>
</dbReference>
<accession>A0A1F4TJQ9</accession>
<sequence length="59" mass="6601">MKDFRCSKCNRLLAKIDGDALVEIKCPRCKEMNSFTEEVYITIEDGAQDKCTDLDPAGA</sequence>
<evidence type="ECO:0000313" key="1">
    <source>
        <dbReference type="EMBL" id="OGC32760.1"/>
    </source>
</evidence>
<proteinExistence type="predicted"/>
<organism evidence="1 2">
    <name type="scientific">candidate division WOR-1 bacterium RIFOXYC2_FULL_41_25</name>
    <dbReference type="NCBI Taxonomy" id="1802586"/>
    <lineage>
        <taxon>Bacteria</taxon>
        <taxon>Bacillati</taxon>
        <taxon>Saganbacteria</taxon>
    </lineage>
</organism>
<dbReference type="InterPro" id="IPR019294">
    <property type="entry name" value="Translation_reg_Com"/>
</dbReference>
<gene>
    <name evidence="1" type="ORF">A2462_03905</name>
</gene>
<dbReference type="AlphaFoldDB" id="A0A1F4TJQ9"/>
<evidence type="ECO:0000313" key="2">
    <source>
        <dbReference type="Proteomes" id="UP000177309"/>
    </source>
</evidence>
<protein>
    <recommendedName>
        <fullName evidence="3">Com family DNA-binding transcriptional regulator</fullName>
    </recommendedName>
</protein>
<comment type="caution">
    <text evidence="1">The sequence shown here is derived from an EMBL/GenBank/DDBJ whole genome shotgun (WGS) entry which is preliminary data.</text>
</comment>
<dbReference type="Proteomes" id="UP000177309">
    <property type="component" value="Unassembled WGS sequence"/>
</dbReference>
<name>A0A1F4TJQ9_UNCSA</name>
<dbReference type="EMBL" id="MEUI01000046">
    <property type="protein sequence ID" value="OGC32760.1"/>
    <property type="molecule type" value="Genomic_DNA"/>
</dbReference>